<dbReference type="GO" id="GO:0005634">
    <property type="term" value="C:nucleus"/>
    <property type="evidence" value="ECO:0007669"/>
    <property type="project" value="UniProtKB-SubCell"/>
</dbReference>
<keyword evidence="2" id="KW-0479">Metal-binding</keyword>
<evidence type="ECO:0000259" key="7">
    <source>
        <dbReference type="Pfam" id="PF05699"/>
    </source>
</evidence>
<feature type="domain" description="HAT C-terminal dimerisation" evidence="7">
    <location>
        <begin position="674"/>
        <end position="734"/>
    </location>
</feature>
<organism evidence="8 9">
    <name type="scientific">Penicillium canescens</name>
    <dbReference type="NCBI Taxonomy" id="5083"/>
    <lineage>
        <taxon>Eukaryota</taxon>
        <taxon>Fungi</taxon>
        <taxon>Dikarya</taxon>
        <taxon>Ascomycota</taxon>
        <taxon>Pezizomycotina</taxon>
        <taxon>Eurotiomycetes</taxon>
        <taxon>Eurotiomycetidae</taxon>
        <taxon>Eurotiales</taxon>
        <taxon>Aspergillaceae</taxon>
        <taxon>Penicillium</taxon>
    </lineage>
</organism>
<feature type="region of interest" description="Disordered" evidence="6">
    <location>
        <begin position="1"/>
        <end position="90"/>
    </location>
</feature>
<dbReference type="GO" id="GO:0046983">
    <property type="term" value="F:protein dimerization activity"/>
    <property type="evidence" value="ECO:0007669"/>
    <property type="project" value="InterPro"/>
</dbReference>
<dbReference type="Pfam" id="PF05699">
    <property type="entry name" value="Dimer_Tnp_hAT"/>
    <property type="match status" value="1"/>
</dbReference>
<reference evidence="8" key="1">
    <citation type="journal article" date="2023" name="IMA Fungus">
        <title>Comparative genomic study of the Penicillium genus elucidates a diverse pangenome and 15 lateral gene transfer events.</title>
        <authorList>
            <person name="Petersen C."/>
            <person name="Sorensen T."/>
            <person name="Nielsen M.R."/>
            <person name="Sondergaard T.E."/>
            <person name="Sorensen J.L."/>
            <person name="Fitzpatrick D.A."/>
            <person name="Frisvad J.C."/>
            <person name="Nielsen K.L."/>
        </authorList>
    </citation>
    <scope>NUCLEOTIDE SEQUENCE</scope>
    <source>
        <strain evidence="8">IBT 15450</strain>
    </source>
</reference>
<sequence>MSGAELQASNNDGSGSSSVELPPRPQRSQRIDYHFLNGGSDEDDIEDHIRKKPRLDSPPGRLESIGPEDSASQLHLNLPTPSESVPPGGSRCFTEAIRPYKSHRKARIKPLNQWLWNQFRVSPLPGKQWRPRRSRQLLEDREIQCIHCGWKTTDSARATSTTNMKTHLAKHNIFEKSGPEDLGEGSSETKQLSIASIFQSRAEHDTRALLEQNILRWVVTDDVAFTAIESPAFQQIFKDLPDAPLPFSSRTVARRIDADFDRCRIQLIDELARTCSTIALSLDVWTSKNHKAILGVIGHWVSTDFKYQERVLEFSELAGSHSGENMAETLQKMLVELRIEEKLLTITADNASNNETLVSELYFHLLEKYNSEDSKLPDKGRLRFQGIDSYIRCLAHVLNLIVRDILSRMKSGDHKSAIEACDLLQGNKKIGRQSALARIRIMTLWILRTPQRRQQWKVTCQANGLNDKFIEYDVETRWNSTYRMVQGALQAKAQIRMWIEHQNQFPPFSADDWLQLQQLEMILSKFDEFTQLVSRRKSQISLAIPIYYELNDMLEDAASAQGDFSGLSSDITSAISAGMKKYKKYYELMDAQDAYYIALVLDPRFKTLLLDKELGQVTAPKVIRSIKDTLHEQYPSKSSLEQSTSQINQDNKRQSLEARVLQKLQPQVIQRSDIDRYFEEGVVTVDESVTKDEDWLFGWWRTHKDEYPRMAAAARDYLAIPAAEVAVERLFSRAVMESISSLPGFSAGYIPFRAQHQILQVIQRQLEIRAFRFIQEWHLAESLAAGWTCAEALELQRVFRFLKAHRENVKDECYQLTLRALTRWRGVITSMRHAAVHRIPQDRKSLLKLIRVAIKFSKRTVGFEDSESLCRLQAFVKTALSEFDHLTTQLKQKAGLQISLCKASPHHLGRHLNLLPEAVKRVLQCSEDDLVCKVEQFSSAEFKDS</sequence>
<dbReference type="SUPFAM" id="SSF53098">
    <property type="entry name" value="Ribonuclease H-like"/>
    <property type="match status" value="1"/>
</dbReference>
<evidence type="ECO:0000256" key="6">
    <source>
        <dbReference type="SAM" id="MobiDB-lite"/>
    </source>
</evidence>
<dbReference type="AlphaFoldDB" id="A0AAD6IAQ2"/>
<keyword evidence="5" id="KW-0539">Nucleus</keyword>
<feature type="compositionally biased region" description="Polar residues" evidence="6">
    <location>
        <begin position="70"/>
        <end position="83"/>
    </location>
</feature>
<evidence type="ECO:0000256" key="1">
    <source>
        <dbReference type="ARBA" id="ARBA00004123"/>
    </source>
</evidence>
<keyword evidence="9" id="KW-1185">Reference proteome</keyword>
<comment type="caution">
    <text evidence="8">The sequence shown here is derived from an EMBL/GenBank/DDBJ whole genome shotgun (WGS) entry which is preliminary data.</text>
</comment>
<dbReference type="EMBL" id="JAQJZL010000006">
    <property type="protein sequence ID" value="KAJ6039196.1"/>
    <property type="molecule type" value="Genomic_DNA"/>
</dbReference>
<dbReference type="GO" id="GO:0008270">
    <property type="term" value="F:zinc ion binding"/>
    <property type="evidence" value="ECO:0007669"/>
    <property type="project" value="UniProtKB-KW"/>
</dbReference>
<evidence type="ECO:0000256" key="2">
    <source>
        <dbReference type="ARBA" id="ARBA00022723"/>
    </source>
</evidence>
<dbReference type="PANTHER" id="PTHR46481:SF10">
    <property type="entry name" value="ZINC FINGER BED DOMAIN-CONTAINING PROTEIN 39"/>
    <property type="match status" value="1"/>
</dbReference>
<evidence type="ECO:0000313" key="8">
    <source>
        <dbReference type="EMBL" id="KAJ6039196.1"/>
    </source>
</evidence>
<evidence type="ECO:0000256" key="5">
    <source>
        <dbReference type="ARBA" id="ARBA00023242"/>
    </source>
</evidence>
<dbReference type="InterPro" id="IPR052035">
    <property type="entry name" value="ZnF_BED_domain_contain"/>
</dbReference>
<gene>
    <name evidence="8" type="ORF">N7460_007228</name>
</gene>
<keyword evidence="4" id="KW-0862">Zinc</keyword>
<keyword evidence="3" id="KW-0863">Zinc-finger</keyword>
<reference evidence="8" key="2">
    <citation type="submission" date="2023-01" db="EMBL/GenBank/DDBJ databases">
        <authorList>
            <person name="Petersen C."/>
        </authorList>
    </citation>
    <scope>NUCLEOTIDE SEQUENCE</scope>
    <source>
        <strain evidence="8">IBT 15450</strain>
    </source>
</reference>
<proteinExistence type="predicted"/>
<dbReference type="InterPro" id="IPR008906">
    <property type="entry name" value="HATC_C_dom"/>
</dbReference>
<feature type="compositionally biased region" description="Polar residues" evidence="6">
    <location>
        <begin position="7"/>
        <end position="19"/>
    </location>
</feature>
<evidence type="ECO:0000256" key="3">
    <source>
        <dbReference type="ARBA" id="ARBA00022771"/>
    </source>
</evidence>
<comment type="subcellular location">
    <subcellularLocation>
        <location evidence="1">Nucleus</location>
    </subcellularLocation>
</comment>
<name>A0AAD6IAQ2_PENCN</name>
<dbReference type="InterPro" id="IPR012337">
    <property type="entry name" value="RNaseH-like_sf"/>
</dbReference>
<dbReference type="Proteomes" id="UP001219568">
    <property type="component" value="Unassembled WGS sequence"/>
</dbReference>
<accession>A0AAD6IAQ2</accession>
<dbReference type="PANTHER" id="PTHR46481">
    <property type="entry name" value="ZINC FINGER BED DOMAIN-CONTAINING PROTEIN 4"/>
    <property type="match status" value="1"/>
</dbReference>
<evidence type="ECO:0000256" key="4">
    <source>
        <dbReference type="ARBA" id="ARBA00022833"/>
    </source>
</evidence>
<protein>
    <recommendedName>
        <fullName evidence="7">HAT C-terminal dimerisation domain-containing protein</fullName>
    </recommendedName>
</protein>
<evidence type="ECO:0000313" key="9">
    <source>
        <dbReference type="Proteomes" id="UP001219568"/>
    </source>
</evidence>